<sequence>MRPRRNVRSLEDCLLADAGMARLSSHASRLARLQAILAANLPANLARSARVANLKSGKLVIHADNGAVAAKLRQMAPRLADLVRFEAAEVNGIEIRVQGRGGNPALPRRQSPAGIGDTAKRGLTSLEKRLPEGSRLRLALTKLVERG</sequence>
<dbReference type="RefSeq" id="WP_121239719.1">
    <property type="nucleotide sequence ID" value="NZ_BHVV01000001.1"/>
</dbReference>
<dbReference type="Pfam" id="PF05258">
    <property type="entry name" value="DciA"/>
    <property type="match status" value="1"/>
</dbReference>
<dbReference type="AlphaFoldDB" id="A0A497XIN6"/>
<dbReference type="InterPro" id="IPR007922">
    <property type="entry name" value="DciA-like"/>
</dbReference>
<protein>
    <submittedName>
        <fullName evidence="1">Uncharacterized protein DUF721</fullName>
    </submittedName>
</protein>
<gene>
    <name evidence="1" type="ORF">DFR35_0303</name>
</gene>
<name>A0A497XIN6_9PROT</name>
<evidence type="ECO:0000313" key="1">
    <source>
        <dbReference type="EMBL" id="RLJ67753.1"/>
    </source>
</evidence>
<dbReference type="Proteomes" id="UP000268908">
    <property type="component" value="Unassembled WGS sequence"/>
</dbReference>
<accession>A0A497XIN6</accession>
<organism evidence="1 2">
    <name type="scientific">Sulfurisoma sediminicola</name>
    <dbReference type="NCBI Taxonomy" id="1381557"/>
    <lineage>
        <taxon>Bacteria</taxon>
        <taxon>Pseudomonadati</taxon>
        <taxon>Pseudomonadota</taxon>
        <taxon>Betaproteobacteria</taxon>
        <taxon>Nitrosomonadales</taxon>
        <taxon>Sterolibacteriaceae</taxon>
        <taxon>Sulfurisoma</taxon>
    </lineage>
</organism>
<dbReference type="OrthoDB" id="9180666at2"/>
<reference evidence="1 2" key="1">
    <citation type="submission" date="2018-10" db="EMBL/GenBank/DDBJ databases">
        <title>Genomic Encyclopedia of Type Strains, Phase IV (KMG-IV): sequencing the most valuable type-strain genomes for metagenomic binning, comparative biology and taxonomic classification.</title>
        <authorList>
            <person name="Goeker M."/>
        </authorList>
    </citation>
    <scope>NUCLEOTIDE SEQUENCE [LARGE SCALE GENOMIC DNA]</scope>
    <source>
        <strain evidence="1 2">DSM 26916</strain>
    </source>
</reference>
<proteinExistence type="predicted"/>
<dbReference type="EMBL" id="RCCI01000004">
    <property type="protein sequence ID" value="RLJ67753.1"/>
    <property type="molecule type" value="Genomic_DNA"/>
</dbReference>
<comment type="caution">
    <text evidence="1">The sequence shown here is derived from an EMBL/GenBank/DDBJ whole genome shotgun (WGS) entry which is preliminary data.</text>
</comment>
<evidence type="ECO:0000313" key="2">
    <source>
        <dbReference type="Proteomes" id="UP000268908"/>
    </source>
</evidence>
<keyword evidence="2" id="KW-1185">Reference proteome</keyword>